<dbReference type="InterPro" id="IPR017853">
    <property type="entry name" value="GH"/>
</dbReference>
<evidence type="ECO:0000256" key="1">
    <source>
        <dbReference type="ARBA" id="ARBA00010646"/>
    </source>
</evidence>
<keyword evidence="5" id="KW-1133">Transmembrane helix</keyword>
<dbReference type="Proteomes" id="UP000243588">
    <property type="component" value="Unassembled WGS sequence"/>
</dbReference>
<evidence type="ECO:0000256" key="2">
    <source>
        <dbReference type="ARBA" id="ARBA00022801"/>
    </source>
</evidence>
<keyword evidence="7" id="KW-1185">Reference proteome</keyword>
<dbReference type="CDD" id="cd06524">
    <property type="entry name" value="GH25_YegX-like"/>
    <property type="match status" value="1"/>
</dbReference>
<reference evidence="7" key="1">
    <citation type="submission" date="2016-10" db="EMBL/GenBank/DDBJ databases">
        <authorList>
            <person name="Varghese N."/>
            <person name="Submissions S."/>
        </authorList>
    </citation>
    <scope>NUCLEOTIDE SEQUENCE [LARGE SCALE GENOMIC DNA]</scope>
    <source>
        <strain evidence="7">DSM 23313</strain>
    </source>
</reference>
<keyword evidence="5" id="KW-0472">Membrane</keyword>
<name>A0A1G8BCB5_9FLAO</name>
<dbReference type="InterPro" id="IPR002053">
    <property type="entry name" value="Glyco_hydro_25"/>
</dbReference>
<dbReference type="PANTHER" id="PTHR34135">
    <property type="entry name" value="LYSOZYME"/>
    <property type="match status" value="1"/>
</dbReference>
<dbReference type="STRING" id="702745.SAMN05421818_1022"/>
<dbReference type="RefSeq" id="WP_090404863.1">
    <property type="nucleotide sequence ID" value="NZ_FNDQ01000002.1"/>
</dbReference>
<dbReference type="GO" id="GO:0009253">
    <property type="term" value="P:peptidoglycan catabolic process"/>
    <property type="evidence" value="ECO:0007669"/>
    <property type="project" value="InterPro"/>
</dbReference>
<dbReference type="InterPro" id="IPR018077">
    <property type="entry name" value="Glyco_hydro_fam25_subgr"/>
</dbReference>
<organism evidence="6 7">
    <name type="scientific">Myroides phaeus</name>
    <dbReference type="NCBI Taxonomy" id="702745"/>
    <lineage>
        <taxon>Bacteria</taxon>
        <taxon>Pseudomonadati</taxon>
        <taxon>Bacteroidota</taxon>
        <taxon>Flavobacteriia</taxon>
        <taxon>Flavobacteriales</taxon>
        <taxon>Flavobacteriaceae</taxon>
        <taxon>Myroides</taxon>
    </lineage>
</organism>
<evidence type="ECO:0000256" key="3">
    <source>
        <dbReference type="ARBA" id="ARBA00023295"/>
    </source>
</evidence>
<accession>A0A1G8BCB5</accession>
<evidence type="ECO:0000256" key="4">
    <source>
        <dbReference type="SAM" id="MobiDB-lite"/>
    </source>
</evidence>
<evidence type="ECO:0000313" key="6">
    <source>
        <dbReference type="EMBL" id="SDH30902.1"/>
    </source>
</evidence>
<dbReference type="PROSITE" id="PS51904">
    <property type="entry name" value="GLYCOSYL_HYDROL_F25_2"/>
    <property type="match status" value="1"/>
</dbReference>
<evidence type="ECO:0000313" key="7">
    <source>
        <dbReference type="Proteomes" id="UP000243588"/>
    </source>
</evidence>
<dbReference type="EMBL" id="FNDQ01000002">
    <property type="protein sequence ID" value="SDH30902.1"/>
    <property type="molecule type" value="Genomic_DNA"/>
</dbReference>
<dbReference type="Gene3D" id="3.20.20.80">
    <property type="entry name" value="Glycosidases"/>
    <property type="match status" value="1"/>
</dbReference>
<keyword evidence="5" id="KW-0812">Transmembrane</keyword>
<dbReference type="GO" id="GO:0003796">
    <property type="term" value="F:lysozyme activity"/>
    <property type="evidence" value="ECO:0007669"/>
    <property type="project" value="InterPro"/>
</dbReference>
<proteinExistence type="inferred from homology"/>
<sequence>MERTSTKRNTSNPRETLKGLNKQPRKKTTRNTKKKTKSSSSSWTGIKWIIIINVLLGGGIWLGIHFQDGFKYFFSQDRKNAPEKSLFDFRTAEVLARHDSKMIGFDVSHYQGVIDWGRVDSVASKSALEFVFVRATMGVDGVDRAYKLNWKGAGANHFIRGAYHYYRPDENSVEQANNFIKTVKLAPGDLPPVLDIEDLPKKQSVENLRLGLKRWIELVEEHYKVKPILYSGEHYYTNHLKQWFPDHILWIANYNFFVEEIKPEWHFWQFTEKGIVNGIEGKVDLNIYNGNKTEMRKLLLK</sequence>
<keyword evidence="2" id="KW-0378">Hydrolase</keyword>
<dbReference type="GO" id="GO:0016052">
    <property type="term" value="P:carbohydrate catabolic process"/>
    <property type="evidence" value="ECO:0007669"/>
    <property type="project" value="TreeGrafter"/>
</dbReference>
<dbReference type="GO" id="GO:0016998">
    <property type="term" value="P:cell wall macromolecule catabolic process"/>
    <property type="evidence" value="ECO:0007669"/>
    <property type="project" value="InterPro"/>
</dbReference>
<dbReference type="SMART" id="SM00641">
    <property type="entry name" value="Glyco_25"/>
    <property type="match status" value="1"/>
</dbReference>
<feature type="compositionally biased region" description="Basic residues" evidence="4">
    <location>
        <begin position="23"/>
        <end position="37"/>
    </location>
</feature>
<feature type="region of interest" description="Disordered" evidence="4">
    <location>
        <begin position="1"/>
        <end position="39"/>
    </location>
</feature>
<gene>
    <name evidence="6" type="ORF">SAMN05421818_1022</name>
</gene>
<comment type="similarity">
    <text evidence="1">Belongs to the glycosyl hydrolase 25 family.</text>
</comment>
<feature type="transmembrane region" description="Helical" evidence="5">
    <location>
        <begin position="45"/>
        <end position="64"/>
    </location>
</feature>
<dbReference type="AlphaFoldDB" id="A0A1G8BCB5"/>
<keyword evidence="3" id="KW-0326">Glycosidase</keyword>
<dbReference type="PANTHER" id="PTHR34135:SF2">
    <property type="entry name" value="LYSOZYME"/>
    <property type="match status" value="1"/>
</dbReference>
<dbReference type="SUPFAM" id="SSF51445">
    <property type="entry name" value="(Trans)glycosidases"/>
    <property type="match status" value="1"/>
</dbReference>
<evidence type="ECO:0000256" key="5">
    <source>
        <dbReference type="SAM" id="Phobius"/>
    </source>
</evidence>
<dbReference type="Pfam" id="PF01183">
    <property type="entry name" value="Glyco_hydro_25"/>
    <property type="match status" value="1"/>
</dbReference>
<protein>
    <submittedName>
        <fullName evidence="6">Lysozyme</fullName>
    </submittedName>
</protein>